<dbReference type="OrthoDB" id="2143914at2759"/>
<keyword evidence="6" id="KW-1185">Reference proteome</keyword>
<protein>
    <submittedName>
        <fullName evidence="5">BQ2448_4172 protein</fullName>
    </submittedName>
</protein>
<sequence length="659" mass="73005">MLTLRRPSPRRPSFLSCRQLSDSGRMDQICLAETGLPEPETPPLPNPNVVDQVVDALKVKVCPTNSALISDLRALLANFLTSVIVASSPSSILQLSDASFVIEKLKQSHQLDLDRAKVEKELMQRQAEELANQLSQARAFSDAHDPTRRRRAPSLPNALDWSVDHDAFRCDDFVINSFRTRAEEAESRERELREDVKYLQRRLHVATAQLERYETELRRSRAAFLTTAPIIEQRTEIVLPSTGRLLTPPDESTRRHVAKLNRPATLGDAEAEHLLLAAKALRAGATIRRVQKVPLDKAIRRRAKQILQIPSEGLEEDGTAATRPRPSRPKRAHEDEQGGDEPGTSDRQAKRRRLSDTSAPDAEEEGPQDYGESELEATDIEDYEPLFPVAEPPKRVPSALDVLAEASSAASQSQDSSENLLPSQFSGVSSTAAAAPVEVLAAFAPPPPPGGYPGHRRFPSGAPLLEAPSPPAPPAVVLPKFEVGAQERPRQRQRSSTSATSQTNSAPPVPVLYPPPAPTSPRPIKAPAWVNGKPRKPRISISGAKKERAAYVKWNDHEDELLIRAVLKNGLRWENVAADVPQRSYHQVRQRFLRGLKSGWTLPPALEHYAQQVKKVVEENEKKKPRVKGGSRARSRSTRHHDDDDDEDEYSELSDSMSA</sequence>
<feature type="compositionally biased region" description="Basic residues" evidence="2">
    <location>
        <begin position="623"/>
        <end position="639"/>
    </location>
</feature>
<dbReference type="Gene3D" id="1.10.10.60">
    <property type="entry name" value="Homeodomain-like"/>
    <property type="match status" value="1"/>
</dbReference>
<reference evidence="6" key="1">
    <citation type="submission" date="2016-09" db="EMBL/GenBank/DDBJ databases">
        <authorList>
            <person name="Jeantristanb JTB J.-T."/>
            <person name="Ricardo R."/>
        </authorList>
    </citation>
    <scope>NUCLEOTIDE SEQUENCE [LARGE SCALE GENOMIC DNA]</scope>
</reference>
<feature type="region of interest" description="Disordered" evidence="2">
    <location>
        <begin position="134"/>
        <end position="154"/>
    </location>
</feature>
<evidence type="ECO:0000313" key="6">
    <source>
        <dbReference type="Proteomes" id="UP000198372"/>
    </source>
</evidence>
<dbReference type="InterPro" id="IPR001005">
    <property type="entry name" value="SANT/Myb"/>
</dbReference>
<evidence type="ECO:0000259" key="3">
    <source>
        <dbReference type="PROSITE" id="PS50090"/>
    </source>
</evidence>
<feature type="compositionally biased region" description="Polar residues" evidence="2">
    <location>
        <begin position="419"/>
        <end position="431"/>
    </location>
</feature>
<evidence type="ECO:0000256" key="2">
    <source>
        <dbReference type="SAM" id="MobiDB-lite"/>
    </source>
</evidence>
<feature type="compositionally biased region" description="Low complexity" evidence="2">
    <location>
        <begin position="494"/>
        <end position="506"/>
    </location>
</feature>
<evidence type="ECO:0000313" key="5">
    <source>
        <dbReference type="EMBL" id="SCV72635.1"/>
    </source>
</evidence>
<evidence type="ECO:0000256" key="1">
    <source>
        <dbReference type="SAM" id="Coils"/>
    </source>
</evidence>
<feature type="compositionally biased region" description="Acidic residues" evidence="2">
    <location>
        <begin position="361"/>
        <end position="384"/>
    </location>
</feature>
<accession>A0A238FHH9</accession>
<organism evidence="5 6">
    <name type="scientific">Microbotryum intermedium</name>
    <dbReference type="NCBI Taxonomy" id="269621"/>
    <lineage>
        <taxon>Eukaryota</taxon>
        <taxon>Fungi</taxon>
        <taxon>Dikarya</taxon>
        <taxon>Basidiomycota</taxon>
        <taxon>Pucciniomycotina</taxon>
        <taxon>Microbotryomycetes</taxon>
        <taxon>Microbotryales</taxon>
        <taxon>Microbotryaceae</taxon>
        <taxon>Microbotryum</taxon>
    </lineage>
</organism>
<proteinExistence type="predicted"/>
<name>A0A238FHH9_9BASI</name>
<keyword evidence="1" id="KW-0175">Coiled coil</keyword>
<dbReference type="Proteomes" id="UP000198372">
    <property type="component" value="Unassembled WGS sequence"/>
</dbReference>
<dbReference type="PROSITE" id="PS50090">
    <property type="entry name" value="MYB_LIKE"/>
    <property type="match status" value="1"/>
</dbReference>
<feature type="compositionally biased region" description="Acidic residues" evidence="2">
    <location>
        <begin position="643"/>
        <end position="652"/>
    </location>
</feature>
<feature type="domain" description="HTH myb-type" evidence="4">
    <location>
        <begin position="553"/>
        <end position="600"/>
    </location>
</feature>
<dbReference type="CDD" id="cd00167">
    <property type="entry name" value="SANT"/>
    <property type="match status" value="1"/>
</dbReference>
<dbReference type="Pfam" id="PF00249">
    <property type="entry name" value="Myb_DNA-binding"/>
    <property type="match status" value="1"/>
</dbReference>
<dbReference type="AlphaFoldDB" id="A0A238FHH9"/>
<dbReference type="SMART" id="SM00717">
    <property type="entry name" value="SANT"/>
    <property type="match status" value="1"/>
</dbReference>
<feature type="compositionally biased region" description="Pro residues" evidence="2">
    <location>
        <begin position="507"/>
        <end position="521"/>
    </location>
</feature>
<gene>
    <name evidence="5" type="ORF">BQ2448_4172</name>
</gene>
<dbReference type="InterPro" id="IPR017930">
    <property type="entry name" value="Myb_dom"/>
</dbReference>
<feature type="domain" description="Myb-like" evidence="3">
    <location>
        <begin position="546"/>
        <end position="596"/>
    </location>
</feature>
<feature type="compositionally biased region" description="Low complexity" evidence="2">
    <location>
        <begin position="404"/>
        <end position="418"/>
    </location>
</feature>
<dbReference type="EMBL" id="FMSP01000009">
    <property type="protein sequence ID" value="SCV72635.1"/>
    <property type="molecule type" value="Genomic_DNA"/>
</dbReference>
<evidence type="ECO:0000259" key="4">
    <source>
        <dbReference type="PROSITE" id="PS51294"/>
    </source>
</evidence>
<feature type="region of interest" description="Disordered" evidence="2">
    <location>
        <begin position="617"/>
        <end position="659"/>
    </location>
</feature>
<feature type="coiled-coil region" evidence="1">
    <location>
        <begin position="175"/>
        <end position="223"/>
    </location>
</feature>
<feature type="region of interest" description="Disordered" evidence="2">
    <location>
        <begin position="309"/>
        <end position="546"/>
    </location>
</feature>
<dbReference type="InterPro" id="IPR009057">
    <property type="entry name" value="Homeodomain-like_sf"/>
</dbReference>
<dbReference type="SUPFAM" id="SSF46689">
    <property type="entry name" value="Homeodomain-like"/>
    <property type="match status" value="1"/>
</dbReference>
<dbReference type="PROSITE" id="PS51294">
    <property type="entry name" value="HTH_MYB"/>
    <property type="match status" value="1"/>
</dbReference>
<feature type="compositionally biased region" description="Low complexity" evidence="2">
    <location>
        <begin position="432"/>
        <end position="443"/>
    </location>
</feature>